<dbReference type="AlphaFoldDB" id="A0ABD0ZCY2"/>
<evidence type="ECO:0008006" key="3">
    <source>
        <dbReference type="Google" id="ProtNLM"/>
    </source>
</evidence>
<dbReference type="PANTHER" id="PTHR33240:SF8">
    <property type="entry name" value="OS03G0439900 PROTEIN"/>
    <property type="match status" value="1"/>
</dbReference>
<reference evidence="1 2" key="1">
    <citation type="submission" date="2024-04" db="EMBL/GenBank/DDBJ databases">
        <title>Genome assembly C_amara_ONT_v2.</title>
        <authorList>
            <person name="Yant L."/>
            <person name="Moore C."/>
            <person name="Slenker M."/>
        </authorList>
    </citation>
    <scope>NUCLEOTIDE SEQUENCE [LARGE SCALE GENOMIC DNA]</scope>
    <source>
        <tissue evidence="1">Leaf</tissue>
    </source>
</reference>
<proteinExistence type="predicted"/>
<gene>
    <name evidence="1" type="ORF">V5N11_003228</name>
</gene>
<dbReference type="EMBL" id="JBANAX010000931">
    <property type="protein sequence ID" value="KAL1188199.1"/>
    <property type="molecule type" value="Genomic_DNA"/>
</dbReference>
<protein>
    <recommendedName>
        <fullName evidence="3">Gag-pol polyprotein</fullName>
    </recommendedName>
</protein>
<accession>A0ABD0ZCY2</accession>
<sequence>MSLGTIKLLVVAEGLSKIVEFTVFDHPAAYNVILGTPWIYQMKAVPLTYHQCMKLPTPKGVGTINGDHEMSRSSYLTSHMLIN</sequence>
<organism evidence="1 2">
    <name type="scientific">Cardamine amara subsp. amara</name>
    <dbReference type="NCBI Taxonomy" id="228776"/>
    <lineage>
        <taxon>Eukaryota</taxon>
        <taxon>Viridiplantae</taxon>
        <taxon>Streptophyta</taxon>
        <taxon>Embryophyta</taxon>
        <taxon>Tracheophyta</taxon>
        <taxon>Spermatophyta</taxon>
        <taxon>Magnoliopsida</taxon>
        <taxon>eudicotyledons</taxon>
        <taxon>Gunneridae</taxon>
        <taxon>Pentapetalae</taxon>
        <taxon>rosids</taxon>
        <taxon>malvids</taxon>
        <taxon>Brassicales</taxon>
        <taxon>Brassicaceae</taxon>
        <taxon>Cardamineae</taxon>
        <taxon>Cardamine</taxon>
    </lineage>
</organism>
<dbReference type="PANTHER" id="PTHR33240">
    <property type="entry name" value="OS08G0508500 PROTEIN"/>
    <property type="match status" value="1"/>
</dbReference>
<keyword evidence="2" id="KW-1185">Reference proteome</keyword>
<comment type="caution">
    <text evidence="1">The sequence shown here is derived from an EMBL/GenBank/DDBJ whole genome shotgun (WGS) entry which is preliminary data.</text>
</comment>
<dbReference type="Proteomes" id="UP001558713">
    <property type="component" value="Unassembled WGS sequence"/>
</dbReference>
<evidence type="ECO:0000313" key="2">
    <source>
        <dbReference type="Proteomes" id="UP001558713"/>
    </source>
</evidence>
<evidence type="ECO:0000313" key="1">
    <source>
        <dbReference type="EMBL" id="KAL1188199.1"/>
    </source>
</evidence>
<name>A0ABD0ZCY2_CARAN</name>